<reference evidence="3 4" key="1">
    <citation type="submission" date="2019-09" db="EMBL/GenBank/DDBJ databases">
        <title>Draft genome sequences of 48 bacterial type strains from the CCUG.</title>
        <authorList>
            <person name="Tunovic T."/>
            <person name="Pineiro-Iglesias B."/>
            <person name="Unosson C."/>
            <person name="Inganas E."/>
            <person name="Ohlen M."/>
            <person name="Cardew S."/>
            <person name="Jensie-Markopoulos S."/>
            <person name="Salva-Serra F."/>
            <person name="Jaen-Luchoro D."/>
            <person name="Karlsson R."/>
            <person name="Svensson-Stadler L."/>
            <person name="Chun J."/>
            <person name="Moore E."/>
        </authorList>
    </citation>
    <scope>NUCLEOTIDE SEQUENCE [LARGE SCALE GENOMIC DNA]</scope>
    <source>
        <strain evidence="3 4">CCUG 54555</strain>
    </source>
</reference>
<comment type="similarity">
    <text evidence="1">Belongs to the short-chain dehydrogenases/reductases (SDR) family.</text>
</comment>
<sequence length="49" mass="5112">MTHPRPRTIAITGAGTGIGAACARRFAARGDRVVLLGRRRAPLDALAAE</sequence>
<dbReference type="EMBL" id="VZOJ01000096">
    <property type="protein sequence ID" value="KAB0634412.1"/>
    <property type="molecule type" value="Genomic_DNA"/>
</dbReference>
<dbReference type="PROSITE" id="PS51257">
    <property type="entry name" value="PROKAR_LIPOPROTEIN"/>
    <property type="match status" value="1"/>
</dbReference>
<feature type="non-terminal residue" evidence="3">
    <location>
        <position position="49"/>
    </location>
</feature>
<keyword evidence="2" id="KW-0560">Oxidoreductase</keyword>
<name>A0A6H9SU22_9BURK</name>
<dbReference type="Pfam" id="PF00106">
    <property type="entry name" value="adh_short"/>
    <property type="match status" value="1"/>
</dbReference>
<proteinExistence type="inferred from homology"/>
<dbReference type="AlphaFoldDB" id="A0A6H9SU22"/>
<keyword evidence="4" id="KW-1185">Reference proteome</keyword>
<accession>A0A6H9SU22</accession>
<evidence type="ECO:0000313" key="3">
    <source>
        <dbReference type="EMBL" id="KAB0634412.1"/>
    </source>
</evidence>
<comment type="caution">
    <text evidence="3">The sequence shown here is derived from an EMBL/GenBank/DDBJ whole genome shotgun (WGS) entry which is preliminary data.</text>
</comment>
<evidence type="ECO:0000313" key="4">
    <source>
        <dbReference type="Proteomes" id="UP000430232"/>
    </source>
</evidence>
<dbReference type="PANTHER" id="PTHR44196">
    <property type="entry name" value="DEHYDROGENASE/REDUCTASE SDR FAMILY MEMBER 7B"/>
    <property type="match status" value="1"/>
</dbReference>
<gene>
    <name evidence="3" type="ORF">F7R21_26190</name>
</gene>
<dbReference type="Gene3D" id="3.40.50.720">
    <property type="entry name" value="NAD(P)-binding Rossmann-like Domain"/>
    <property type="match status" value="1"/>
</dbReference>
<dbReference type="SUPFAM" id="SSF51735">
    <property type="entry name" value="NAD(P)-binding Rossmann-fold domains"/>
    <property type="match status" value="1"/>
</dbReference>
<dbReference type="PANTHER" id="PTHR44196:SF1">
    <property type="entry name" value="DEHYDROGENASE_REDUCTASE SDR FAMILY MEMBER 7B"/>
    <property type="match status" value="1"/>
</dbReference>
<dbReference type="RefSeq" id="WP_151067137.1">
    <property type="nucleotide sequence ID" value="NZ_VZOJ01000096.1"/>
</dbReference>
<dbReference type="Proteomes" id="UP000430232">
    <property type="component" value="Unassembled WGS sequence"/>
</dbReference>
<dbReference type="GO" id="GO:0016020">
    <property type="term" value="C:membrane"/>
    <property type="evidence" value="ECO:0007669"/>
    <property type="project" value="TreeGrafter"/>
</dbReference>
<dbReference type="InterPro" id="IPR036291">
    <property type="entry name" value="NAD(P)-bd_dom_sf"/>
</dbReference>
<protein>
    <submittedName>
        <fullName evidence="3">SDR family NAD(P)-dependent oxidoreductase</fullName>
    </submittedName>
</protein>
<dbReference type="InterPro" id="IPR002347">
    <property type="entry name" value="SDR_fam"/>
</dbReference>
<organism evidence="3 4">
    <name type="scientific">Burkholderia latens</name>
    <dbReference type="NCBI Taxonomy" id="488446"/>
    <lineage>
        <taxon>Bacteria</taxon>
        <taxon>Pseudomonadati</taxon>
        <taxon>Pseudomonadota</taxon>
        <taxon>Betaproteobacteria</taxon>
        <taxon>Burkholderiales</taxon>
        <taxon>Burkholderiaceae</taxon>
        <taxon>Burkholderia</taxon>
        <taxon>Burkholderia cepacia complex</taxon>
    </lineage>
</organism>
<evidence type="ECO:0000256" key="1">
    <source>
        <dbReference type="ARBA" id="ARBA00006484"/>
    </source>
</evidence>
<dbReference type="GO" id="GO:0016491">
    <property type="term" value="F:oxidoreductase activity"/>
    <property type="evidence" value="ECO:0007669"/>
    <property type="project" value="UniProtKB-KW"/>
</dbReference>
<evidence type="ECO:0000256" key="2">
    <source>
        <dbReference type="ARBA" id="ARBA00023002"/>
    </source>
</evidence>